<protein>
    <recommendedName>
        <fullName evidence="9">DDE Tnp4 domain-containing protein</fullName>
    </recommendedName>
</protein>
<comment type="subcellular location">
    <subcellularLocation>
        <location evidence="2">Nucleus</location>
    </subcellularLocation>
</comment>
<dbReference type="Pfam" id="PF13359">
    <property type="entry name" value="DDE_Tnp_4"/>
    <property type="match status" value="1"/>
</dbReference>
<name>A0ABD0MVE7_CIRMR</name>
<dbReference type="Proteomes" id="UP001529510">
    <property type="component" value="Unassembled WGS sequence"/>
</dbReference>
<accession>A0ABD0MVE7</accession>
<feature type="domain" description="DDE Tnp4" evidence="9">
    <location>
        <begin position="109"/>
        <end position="272"/>
    </location>
</feature>
<dbReference type="GO" id="GO:0004518">
    <property type="term" value="F:nuclease activity"/>
    <property type="evidence" value="ECO:0007669"/>
    <property type="project" value="UniProtKB-KW"/>
</dbReference>
<sequence>MSKTTFDMLCQRLSTFLSYDDTTFRRAIPLQMCVGVALWWLATGVGYRTLAHLFGISSASVCLIVNDFCQAMRDELLREYIQLPQLDELQNIIRGFKTCWGFPQCTGAIDGSHIPVIAPSEDHTDYFNRKGWHSVILQAVVDHRFCFTNINVGWPGSVHDSRVLRNSDIYDKAERGLLFPNLTDEIQGIQVPIMLLGDPAYPLRPWIMKGYPDTGNLTDDQRYFNQRLSRARMTVECAFGRLKGRWRCLAKRLDVDIALVPTVIAACCTLHNVCEKHNETYGEDLPAAGPPEATGEDGDPVGAVDTQPLRVREALTQHFATQR</sequence>
<proteinExistence type="inferred from homology"/>
<evidence type="ECO:0000256" key="6">
    <source>
        <dbReference type="ARBA" id="ARBA00022801"/>
    </source>
</evidence>
<comment type="caution">
    <text evidence="10">The sequence shown here is derived from an EMBL/GenBank/DDBJ whole genome shotgun (WGS) entry which is preliminary data.</text>
</comment>
<dbReference type="InterPro" id="IPR045249">
    <property type="entry name" value="HARBI1-like"/>
</dbReference>
<feature type="region of interest" description="Disordered" evidence="8">
    <location>
        <begin position="284"/>
        <end position="307"/>
    </location>
</feature>
<keyword evidence="7" id="KW-0539">Nucleus</keyword>
<evidence type="ECO:0000256" key="8">
    <source>
        <dbReference type="SAM" id="MobiDB-lite"/>
    </source>
</evidence>
<keyword evidence="6" id="KW-0378">Hydrolase</keyword>
<evidence type="ECO:0000256" key="1">
    <source>
        <dbReference type="ARBA" id="ARBA00001968"/>
    </source>
</evidence>
<dbReference type="InterPro" id="IPR027806">
    <property type="entry name" value="HARBI1_dom"/>
</dbReference>
<evidence type="ECO:0000256" key="5">
    <source>
        <dbReference type="ARBA" id="ARBA00022723"/>
    </source>
</evidence>
<evidence type="ECO:0000259" key="9">
    <source>
        <dbReference type="Pfam" id="PF13359"/>
    </source>
</evidence>
<keyword evidence="4" id="KW-0540">Nuclease</keyword>
<dbReference type="GO" id="GO:0005634">
    <property type="term" value="C:nucleus"/>
    <property type="evidence" value="ECO:0007669"/>
    <property type="project" value="UniProtKB-SubCell"/>
</dbReference>
<evidence type="ECO:0000256" key="2">
    <source>
        <dbReference type="ARBA" id="ARBA00004123"/>
    </source>
</evidence>
<dbReference type="PANTHER" id="PTHR22930:SF206">
    <property type="entry name" value="NUCLEASE HARBI1"/>
    <property type="match status" value="1"/>
</dbReference>
<evidence type="ECO:0000256" key="4">
    <source>
        <dbReference type="ARBA" id="ARBA00022722"/>
    </source>
</evidence>
<dbReference type="EMBL" id="JAMKFB020000136">
    <property type="protein sequence ID" value="KAL0153142.1"/>
    <property type="molecule type" value="Genomic_DNA"/>
</dbReference>
<evidence type="ECO:0000256" key="7">
    <source>
        <dbReference type="ARBA" id="ARBA00023242"/>
    </source>
</evidence>
<comment type="cofactor">
    <cofactor evidence="1">
        <name>a divalent metal cation</name>
        <dbReference type="ChEBI" id="CHEBI:60240"/>
    </cofactor>
</comment>
<dbReference type="AlphaFoldDB" id="A0ABD0MVE7"/>
<dbReference type="GO" id="GO:0046872">
    <property type="term" value="F:metal ion binding"/>
    <property type="evidence" value="ECO:0007669"/>
    <property type="project" value="UniProtKB-KW"/>
</dbReference>
<evidence type="ECO:0000313" key="10">
    <source>
        <dbReference type="EMBL" id="KAL0153142.1"/>
    </source>
</evidence>
<keyword evidence="11" id="KW-1185">Reference proteome</keyword>
<keyword evidence="5" id="KW-0479">Metal-binding</keyword>
<comment type="similarity">
    <text evidence="3">Belongs to the HARBI1 family.</text>
</comment>
<dbReference type="PANTHER" id="PTHR22930">
    <property type="match status" value="1"/>
</dbReference>
<organism evidence="10 11">
    <name type="scientific">Cirrhinus mrigala</name>
    <name type="common">Mrigala</name>
    <dbReference type="NCBI Taxonomy" id="683832"/>
    <lineage>
        <taxon>Eukaryota</taxon>
        <taxon>Metazoa</taxon>
        <taxon>Chordata</taxon>
        <taxon>Craniata</taxon>
        <taxon>Vertebrata</taxon>
        <taxon>Euteleostomi</taxon>
        <taxon>Actinopterygii</taxon>
        <taxon>Neopterygii</taxon>
        <taxon>Teleostei</taxon>
        <taxon>Ostariophysi</taxon>
        <taxon>Cypriniformes</taxon>
        <taxon>Cyprinidae</taxon>
        <taxon>Labeoninae</taxon>
        <taxon>Labeonini</taxon>
        <taxon>Cirrhinus</taxon>
    </lineage>
</organism>
<dbReference type="GO" id="GO:0016787">
    <property type="term" value="F:hydrolase activity"/>
    <property type="evidence" value="ECO:0007669"/>
    <property type="project" value="UniProtKB-KW"/>
</dbReference>
<gene>
    <name evidence="10" type="ORF">M9458_051549</name>
</gene>
<evidence type="ECO:0000256" key="3">
    <source>
        <dbReference type="ARBA" id="ARBA00006958"/>
    </source>
</evidence>
<evidence type="ECO:0000313" key="11">
    <source>
        <dbReference type="Proteomes" id="UP001529510"/>
    </source>
</evidence>
<reference evidence="10 11" key="1">
    <citation type="submission" date="2024-05" db="EMBL/GenBank/DDBJ databases">
        <title>Genome sequencing and assembly of Indian major carp, Cirrhinus mrigala (Hamilton, 1822).</title>
        <authorList>
            <person name="Mohindra V."/>
            <person name="Chowdhury L.M."/>
            <person name="Lal K."/>
            <person name="Jena J.K."/>
        </authorList>
    </citation>
    <scope>NUCLEOTIDE SEQUENCE [LARGE SCALE GENOMIC DNA]</scope>
    <source>
        <strain evidence="10">CM1030</strain>
        <tissue evidence="10">Blood</tissue>
    </source>
</reference>